<evidence type="ECO:0000313" key="2">
    <source>
        <dbReference type="EMBL" id="MEJ8473836.1"/>
    </source>
</evidence>
<evidence type="ECO:0000313" key="3">
    <source>
        <dbReference type="Proteomes" id="UP001385499"/>
    </source>
</evidence>
<keyword evidence="1" id="KW-0472">Membrane</keyword>
<dbReference type="RefSeq" id="WP_340273504.1">
    <property type="nucleotide sequence ID" value="NZ_JBAKIA010000004.1"/>
</dbReference>
<keyword evidence="3" id="KW-1185">Reference proteome</keyword>
<evidence type="ECO:0000256" key="1">
    <source>
        <dbReference type="SAM" id="Phobius"/>
    </source>
</evidence>
<organism evidence="2 3">
    <name type="scientific">Roseibium algae</name>
    <dbReference type="NCBI Taxonomy" id="3123038"/>
    <lineage>
        <taxon>Bacteria</taxon>
        <taxon>Pseudomonadati</taxon>
        <taxon>Pseudomonadota</taxon>
        <taxon>Alphaproteobacteria</taxon>
        <taxon>Hyphomicrobiales</taxon>
        <taxon>Stappiaceae</taxon>
        <taxon>Roseibium</taxon>
    </lineage>
</organism>
<comment type="caution">
    <text evidence="2">The sequence shown here is derived from an EMBL/GenBank/DDBJ whole genome shotgun (WGS) entry which is preliminary data.</text>
</comment>
<sequence>MASTAAQITDTTRKTAMATVFWVAKNVLFWGSMALSGYVLYALASFALE</sequence>
<proteinExistence type="predicted"/>
<accession>A0ABU8TJD4</accession>
<name>A0ABU8TJD4_9HYPH</name>
<feature type="transmembrane region" description="Helical" evidence="1">
    <location>
        <begin position="27"/>
        <end position="48"/>
    </location>
</feature>
<keyword evidence="1" id="KW-1133">Transmembrane helix</keyword>
<dbReference type="Proteomes" id="UP001385499">
    <property type="component" value="Unassembled WGS sequence"/>
</dbReference>
<evidence type="ECO:0008006" key="4">
    <source>
        <dbReference type="Google" id="ProtNLM"/>
    </source>
</evidence>
<reference evidence="2 3" key="1">
    <citation type="submission" date="2024-02" db="EMBL/GenBank/DDBJ databases">
        <title>Roseibium algae sp. nov., isolated from marine alga (Grateloupia sp.), showing potential in myo-inositol conversion.</title>
        <authorList>
            <person name="Wang Y."/>
        </authorList>
    </citation>
    <scope>NUCLEOTIDE SEQUENCE [LARGE SCALE GENOMIC DNA]</scope>
    <source>
        <strain evidence="2 3">H3510</strain>
    </source>
</reference>
<keyword evidence="1" id="KW-0812">Transmembrane</keyword>
<gene>
    <name evidence="2" type="ORF">V6575_07040</name>
</gene>
<protein>
    <recommendedName>
        <fullName evidence="4">MFS transporter</fullName>
    </recommendedName>
</protein>
<dbReference type="EMBL" id="JBAKIA010000004">
    <property type="protein sequence ID" value="MEJ8473836.1"/>
    <property type="molecule type" value="Genomic_DNA"/>
</dbReference>